<keyword evidence="2" id="KW-0436">Ligase</keyword>
<reference evidence="6 7" key="1">
    <citation type="journal article" date="2018" name="G3 (Bethesda)">
        <title>Phylogenetic and Phylogenomic Definition of Rhizopus Species.</title>
        <authorList>
            <person name="Gryganskyi A.P."/>
            <person name="Golan J."/>
            <person name="Dolatabadi S."/>
            <person name="Mondo S."/>
            <person name="Robb S."/>
            <person name="Idnurm A."/>
            <person name="Muszewska A."/>
            <person name="Steczkiewicz K."/>
            <person name="Masonjones S."/>
            <person name="Liao H.L."/>
            <person name="Gajdeczka M.T."/>
            <person name="Anike F."/>
            <person name="Vuek A."/>
            <person name="Anishchenko I.M."/>
            <person name="Voigt K."/>
            <person name="de Hoog G.S."/>
            <person name="Smith M.E."/>
            <person name="Heitman J."/>
            <person name="Vilgalys R."/>
            <person name="Stajich J.E."/>
        </authorList>
    </citation>
    <scope>NUCLEOTIDE SEQUENCE [LARGE SCALE GENOMIC DNA]</scope>
    <source>
        <strain evidence="6 7">LSU 92-RS-03</strain>
    </source>
</reference>
<dbReference type="InterPro" id="IPR025110">
    <property type="entry name" value="AMP-bd_C"/>
</dbReference>
<evidence type="ECO:0000259" key="5">
    <source>
        <dbReference type="Pfam" id="PF13193"/>
    </source>
</evidence>
<evidence type="ECO:0000313" key="6">
    <source>
        <dbReference type="EMBL" id="RCI05409.1"/>
    </source>
</evidence>
<comment type="similarity">
    <text evidence="1">Belongs to the ATP-dependent AMP-binding enzyme family.</text>
</comment>
<dbReference type="Gene3D" id="3.40.50.12780">
    <property type="entry name" value="N-terminal domain of ligase-like"/>
    <property type="match status" value="1"/>
</dbReference>
<name>A0A367KT75_RHIST</name>
<dbReference type="Pfam" id="PF00501">
    <property type="entry name" value="AMP-binding"/>
    <property type="match status" value="1"/>
</dbReference>
<feature type="region of interest" description="Disordered" evidence="3">
    <location>
        <begin position="1"/>
        <end position="20"/>
    </location>
</feature>
<dbReference type="InterPro" id="IPR042099">
    <property type="entry name" value="ANL_N_sf"/>
</dbReference>
<accession>A0A367KT75</accession>
<feature type="domain" description="AMP-binding enzyme C-terminal" evidence="5">
    <location>
        <begin position="465"/>
        <end position="545"/>
    </location>
</feature>
<dbReference type="PANTHER" id="PTHR24096:SF149">
    <property type="entry name" value="AMP-BINDING DOMAIN-CONTAINING PROTEIN-RELATED"/>
    <property type="match status" value="1"/>
</dbReference>
<dbReference type="GO" id="GO:0016405">
    <property type="term" value="F:CoA-ligase activity"/>
    <property type="evidence" value="ECO:0007669"/>
    <property type="project" value="TreeGrafter"/>
</dbReference>
<dbReference type="Gene3D" id="3.30.300.30">
    <property type="match status" value="1"/>
</dbReference>
<evidence type="ECO:0000256" key="1">
    <source>
        <dbReference type="ARBA" id="ARBA00006432"/>
    </source>
</evidence>
<dbReference type="InterPro" id="IPR000873">
    <property type="entry name" value="AMP-dep_synth/lig_dom"/>
</dbReference>
<evidence type="ECO:0000313" key="7">
    <source>
        <dbReference type="Proteomes" id="UP000253551"/>
    </source>
</evidence>
<sequence>MLSSGQQFKSSKVEPSTASSNKNVVFNKSTTSVSDEIQLLDLLFNKKYDDQPDVPLFIDLNEPSRIMSRSELKIQTQRFAAGLKRMGLQRGDVVAICSPGNIQYPMLFYASLTAGCVFVPMRHSTLSSPEEIANDLDTIRPKLVVLHPSETEALALSKKAEIPNILMFSTQEKTDLPLGIQTVDEVLLSSDEITEPYVYTKKEMESTPCCLYFTSGSTGRRKAVMITQSALIWFLLHYLSPNKSIFRYLTVTSFSFLSALPVYILLPLFSNISTFIISQNLASIHEICQAIEKHRIQSLFLPPYLAYCLGKEPGIAQKYDLSSIQSACVGGTMADQSMMHLVKENSGLTFVNIYGMTECFAMLKNNVQDTLAGSVGRLEVDHYIRIVDREGNDVDLGKEGELRVKGPTTTLGYYRNPEATAELFDEQGYLKTGDICKVDENGLFYHVTRLKDLIKYKSNHIYPIEIEKILITHPSISDCAVVGIYSKDEGTEHPRAYVTLVDHTTDNDKLLREIQEYTDSQLPDNKRLRGGVVELDKFPRTGSGKIQRFELRQWANK</sequence>
<comment type="caution">
    <text evidence="6">The sequence shown here is derived from an EMBL/GenBank/DDBJ whole genome shotgun (WGS) entry which is preliminary data.</text>
</comment>
<evidence type="ECO:0000259" key="4">
    <source>
        <dbReference type="Pfam" id="PF00501"/>
    </source>
</evidence>
<dbReference type="STRING" id="4846.A0A367KT75"/>
<proteinExistence type="inferred from homology"/>
<dbReference type="OrthoDB" id="6509636at2759"/>
<dbReference type="Pfam" id="PF13193">
    <property type="entry name" value="AMP-binding_C"/>
    <property type="match status" value="1"/>
</dbReference>
<dbReference type="InterPro" id="IPR045851">
    <property type="entry name" value="AMP-bd_C_sf"/>
</dbReference>
<dbReference type="AlphaFoldDB" id="A0A367KT75"/>
<evidence type="ECO:0000256" key="3">
    <source>
        <dbReference type="SAM" id="MobiDB-lite"/>
    </source>
</evidence>
<gene>
    <name evidence="6" type="ORF">CU098_013281</name>
</gene>
<feature type="domain" description="AMP-dependent synthetase/ligase" evidence="4">
    <location>
        <begin position="48"/>
        <end position="414"/>
    </location>
</feature>
<dbReference type="Proteomes" id="UP000253551">
    <property type="component" value="Unassembled WGS sequence"/>
</dbReference>
<dbReference type="PANTHER" id="PTHR24096">
    <property type="entry name" value="LONG-CHAIN-FATTY-ACID--COA LIGASE"/>
    <property type="match status" value="1"/>
</dbReference>
<protein>
    <submittedName>
        <fullName evidence="6">Uncharacterized protein</fullName>
    </submittedName>
</protein>
<evidence type="ECO:0000256" key="2">
    <source>
        <dbReference type="ARBA" id="ARBA00022598"/>
    </source>
</evidence>
<dbReference type="EMBL" id="PJQM01000397">
    <property type="protein sequence ID" value="RCI05409.1"/>
    <property type="molecule type" value="Genomic_DNA"/>
</dbReference>
<dbReference type="GO" id="GO:0019748">
    <property type="term" value="P:secondary metabolic process"/>
    <property type="evidence" value="ECO:0007669"/>
    <property type="project" value="TreeGrafter"/>
</dbReference>
<keyword evidence="7" id="KW-1185">Reference proteome</keyword>
<organism evidence="6 7">
    <name type="scientific">Rhizopus stolonifer</name>
    <name type="common">Rhizopus nigricans</name>
    <dbReference type="NCBI Taxonomy" id="4846"/>
    <lineage>
        <taxon>Eukaryota</taxon>
        <taxon>Fungi</taxon>
        <taxon>Fungi incertae sedis</taxon>
        <taxon>Mucoromycota</taxon>
        <taxon>Mucoromycotina</taxon>
        <taxon>Mucoromycetes</taxon>
        <taxon>Mucorales</taxon>
        <taxon>Mucorineae</taxon>
        <taxon>Rhizopodaceae</taxon>
        <taxon>Rhizopus</taxon>
    </lineage>
</organism>
<dbReference type="SUPFAM" id="SSF56801">
    <property type="entry name" value="Acetyl-CoA synthetase-like"/>
    <property type="match status" value="1"/>
</dbReference>